<dbReference type="Gene3D" id="1.10.260.40">
    <property type="entry name" value="lambda repressor-like DNA-binding domains"/>
    <property type="match status" value="1"/>
</dbReference>
<dbReference type="RefSeq" id="WP_335916106.1">
    <property type="nucleotide sequence ID" value="NZ_JBAMYB010000025.1"/>
</dbReference>
<dbReference type="Proteomes" id="UP001531129">
    <property type="component" value="Unassembled WGS sequence"/>
</dbReference>
<accession>A0ABU8CWC2</accession>
<keyword evidence="3" id="KW-1185">Reference proteome</keyword>
<dbReference type="InterPro" id="IPR018874">
    <property type="entry name" value="Phage_Mx8_p63_C"/>
</dbReference>
<sequence>MNRAEAIASRFGSQSALAEALAIRQSTVQYWCSKGAIPIKWHQKIIEAGVSIGLHIQLAELGSQKHKLVLPAIADEEETYDGEILPPLPDSPFAKWRGQIDLGGDVLDCYVLDTGQRVIALRSAIRSFAGVESGNLGNYIGVAGLKPFINSDLILGELIEFSIPGTQFRGSGMTTEHFELICRGYVQALYKGAPLTDRQREIAIKCAVITSGLTRTGLDALIDEATGYQYERAEDALQVKLRAFIAEELRAWEKTFPDELWEEFGRLTNWQGSLKSRPKYWGKLVIELVYDTLDPDVAKYLRENRPPPNIRWHQNLTENLGVRQLVSRCFEIVGLAKSCRTMTELRKKVAHHYGKQSMLFNVYDN</sequence>
<organism evidence="2 3">
    <name type="scientific">Rhizobium aouanii</name>
    <dbReference type="NCBI Taxonomy" id="3118145"/>
    <lineage>
        <taxon>Bacteria</taxon>
        <taxon>Pseudomonadati</taxon>
        <taxon>Pseudomonadota</taxon>
        <taxon>Alphaproteobacteria</taxon>
        <taxon>Hyphomicrobiales</taxon>
        <taxon>Rhizobiaceae</taxon>
        <taxon>Rhizobium/Agrobacterium group</taxon>
        <taxon>Rhizobium</taxon>
    </lineage>
</organism>
<evidence type="ECO:0000313" key="2">
    <source>
        <dbReference type="EMBL" id="MEI1252518.1"/>
    </source>
</evidence>
<evidence type="ECO:0000313" key="3">
    <source>
        <dbReference type="Proteomes" id="UP001531129"/>
    </source>
</evidence>
<protein>
    <submittedName>
        <fullName evidence="2">P63C domain-containing protein</fullName>
    </submittedName>
</protein>
<dbReference type="EMBL" id="JBAMYC010000025">
    <property type="protein sequence ID" value="MEI1252518.1"/>
    <property type="molecule type" value="Genomic_DNA"/>
</dbReference>
<feature type="domain" description="Bacteriophage Mx8 p63 C-terminal" evidence="1">
    <location>
        <begin position="241"/>
        <end position="325"/>
    </location>
</feature>
<proteinExistence type="predicted"/>
<dbReference type="Pfam" id="PF10546">
    <property type="entry name" value="P63C"/>
    <property type="match status" value="1"/>
</dbReference>
<name>A0ABU8CWC2_9HYPH</name>
<dbReference type="InterPro" id="IPR010982">
    <property type="entry name" value="Lambda_DNA-bd_dom_sf"/>
</dbReference>
<reference evidence="2 3" key="1">
    <citation type="submission" date="2024-01" db="EMBL/GenBank/DDBJ databases">
        <title>Draft genome sequences of three bacterial strains isolated from Acacia saligna represent a potential new species within the genus Rhizobium.</title>
        <authorList>
            <person name="Tambong J.T."/>
            <person name="Mnasri B."/>
        </authorList>
    </citation>
    <scope>NUCLEOTIDE SEQUENCE [LARGE SCALE GENOMIC DNA]</scope>
    <source>
        <strain evidence="2 3">1AS12I</strain>
    </source>
</reference>
<gene>
    <name evidence="2" type="ORF">V8Q02_31625</name>
</gene>
<comment type="caution">
    <text evidence="2">The sequence shown here is derived from an EMBL/GenBank/DDBJ whole genome shotgun (WGS) entry which is preliminary data.</text>
</comment>
<dbReference type="InterPro" id="IPR059216">
    <property type="entry name" value="LeuA_carph_isopro_dom"/>
</dbReference>
<evidence type="ECO:0000259" key="1">
    <source>
        <dbReference type="Pfam" id="PF10546"/>
    </source>
</evidence>
<dbReference type="NCBIfam" id="NF046037">
    <property type="entry name" value="carphisopro"/>
    <property type="match status" value="1"/>
</dbReference>